<dbReference type="SUPFAM" id="SSF52172">
    <property type="entry name" value="CheY-like"/>
    <property type="match status" value="1"/>
</dbReference>
<evidence type="ECO:0000313" key="4">
    <source>
        <dbReference type="EMBL" id="TPD60019.1"/>
    </source>
</evidence>
<sequence>MCSTFSRTIAVVDDDKDFLEEIPELLGFWGYKAFLFSDPVEAIRFFAHSTCDALITDVEMPLMNGYQVAHEFLERCRSDKIIFISGNFDANFSVEFGGADHYLQLQKPIDLNKLHEKLDDLLSTARE</sequence>
<keyword evidence="5" id="KW-1185">Reference proteome</keyword>
<evidence type="ECO:0000313" key="5">
    <source>
        <dbReference type="Proteomes" id="UP000319148"/>
    </source>
</evidence>
<feature type="modified residue" description="4-aspartylphosphate" evidence="2">
    <location>
        <position position="57"/>
    </location>
</feature>
<dbReference type="Proteomes" id="UP000319148">
    <property type="component" value="Unassembled WGS sequence"/>
</dbReference>
<feature type="domain" description="Response regulatory" evidence="3">
    <location>
        <begin position="8"/>
        <end position="122"/>
    </location>
</feature>
<dbReference type="Pfam" id="PF00072">
    <property type="entry name" value="Response_reg"/>
    <property type="match status" value="1"/>
</dbReference>
<proteinExistence type="predicted"/>
<gene>
    <name evidence="4" type="ORF">FIV46_09450</name>
</gene>
<dbReference type="OrthoDB" id="9782655at2"/>
<dbReference type="AlphaFoldDB" id="A0A501PHV8"/>
<evidence type="ECO:0000259" key="3">
    <source>
        <dbReference type="PROSITE" id="PS50110"/>
    </source>
</evidence>
<keyword evidence="1 2" id="KW-0597">Phosphoprotein</keyword>
<dbReference type="CDD" id="cd00156">
    <property type="entry name" value="REC"/>
    <property type="match status" value="1"/>
</dbReference>
<dbReference type="PROSITE" id="PS50110">
    <property type="entry name" value="RESPONSE_REGULATORY"/>
    <property type="match status" value="1"/>
</dbReference>
<name>A0A501PHV8_9PROT</name>
<dbReference type="PANTHER" id="PTHR44591">
    <property type="entry name" value="STRESS RESPONSE REGULATOR PROTEIN 1"/>
    <property type="match status" value="1"/>
</dbReference>
<reference evidence="5" key="1">
    <citation type="submission" date="2019-06" db="EMBL/GenBank/DDBJ databases">
        <title>The complete genome of Emcibacter congregatus ZYLT.</title>
        <authorList>
            <person name="Zhao Z."/>
        </authorList>
    </citation>
    <scope>NUCLEOTIDE SEQUENCE [LARGE SCALE GENOMIC DNA]</scope>
    <source>
        <strain evidence="5">MCCC 1A06723</strain>
    </source>
</reference>
<dbReference type="InterPro" id="IPR001789">
    <property type="entry name" value="Sig_transdc_resp-reg_receiver"/>
</dbReference>
<dbReference type="SMART" id="SM00448">
    <property type="entry name" value="REC"/>
    <property type="match status" value="1"/>
</dbReference>
<dbReference type="RefSeq" id="WP_139940683.1">
    <property type="nucleotide sequence ID" value="NZ_JBHSYP010000009.1"/>
</dbReference>
<evidence type="ECO:0000256" key="1">
    <source>
        <dbReference type="ARBA" id="ARBA00022553"/>
    </source>
</evidence>
<protein>
    <submittedName>
        <fullName evidence="4">Response regulator</fullName>
    </submittedName>
</protein>
<dbReference type="GO" id="GO:0000160">
    <property type="term" value="P:phosphorelay signal transduction system"/>
    <property type="evidence" value="ECO:0007669"/>
    <property type="project" value="InterPro"/>
</dbReference>
<dbReference type="PANTHER" id="PTHR44591:SF3">
    <property type="entry name" value="RESPONSE REGULATORY DOMAIN-CONTAINING PROTEIN"/>
    <property type="match status" value="1"/>
</dbReference>
<evidence type="ECO:0000256" key="2">
    <source>
        <dbReference type="PROSITE-ProRule" id="PRU00169"/>
    </source>
</evidence>
<comment type="caution">
    <text evidence="4">The sequence shown here is derived from an EMBL/GenBank/DDBJ whole genome shotgun (WGS) entry which is preliminary data.</text>
</comment>
<dbReference type="InterPro" id="IPR050595">
    <property type="entry name" value="Bact_response_regulator"/>
</dbReference>
<accession>A0A501PHV8</accession>
<dbReference type="Gene3D" id="3.40.50.2300">
    <property type="match status" value="1"/>
</dbReference>
<organism evidence="4 5">
    <name type="scientific">Emcibacter nanhaiensis</name>
    <dbReference type="NCBI Taxonomy" id="1505037"/>
    <lineage>
        <taxon>Bacteria</taxon>
        <taxon>Pseudomonadati</taxon>
        <taxon>Pseudomonadota</taxon>
        <taxon>Alphaproteobacteria</taxon>
        <taxon>Emcibacterales</taxon>
        <taxon>Emcibacteraceae</taxon>
        <taxon>Emcibacter</taxon>
    </lineage>
</organism>
<dbReference type="EMBL" id="VFIY01000009">
    <property type="protein sequence ID" value="TPD60019.1"/>
    <property type="molecule type" value="Genomic_DNA"/>
</dbReference>
<dbReference type="InterPro" id="IPR011006">
    <property type="entry name" value="CheY-like_superfamily"/>
</dbReference>